<evidence type="ECO:0000256" key="1">
    <source>
        <dbReference type="SAM" id="Phobius"/>
    </source>
</evidence>
<protein>
    <submittedName>
        <fullName evidence="2">Uncharacterized protein</fullName>
    </submittedName>
</protein>
<evidence type="ECO:0000313" key="3">
    <source>
        <dbReference type="Proteomes" id="UP000762676"/>
    </source>
</evidence>
<accession>A0AAV4ENQ0</accession>
<proteinExistence type="predicted"/>
<keyword evidence="1" id="KW-1133">Transmembrane helix</keyword>
<feature type="transmembrane region" description="Helical" evidence="1">
    <location>
        <begin position="46"/>
        <end position="74"/>
    </location>
</feature>
<dbReference type="Proteomes" id="UP000762676">
    <property type="component" value="Unassembled WGS sequence"/>
</dbReference>
<keyword evidence="1" id="KW-0472">Membrane</keyword>
<comment type="caution">
    <text evidence="2">The sequence shown here is derived from an EMBL/GenBank/DDBJ whole genome shotgun (WGS) entry which is preliminary data.</text>
</comment>
<gene>
    <name evidence="2" type="ORF">ElyMa_001863400</name>
</gene>
<evidence type="ECO:0000313" key="2">
    <source>
        <dbReference type="EMBL" id="GFR62088.1"/>
    </source>
</evidence>
<dbReference type="EMBL" id="BMAT01003775">
    <property type="protein sequence ID" value="GFR62088.1"/>
    <property type="molecule type" value="Genomic_DNA"/>
</dbReference>
<keyword evidence="1" id="KW-0812">Transmembrane</keyword>
<organism evidence="2 3">
    <name type="scientific">Elysia marginata</name>
    <dbReference type="NCBI Taxonomy" id="1093978"/>
    <lineage>
        <taxon>Eukaryota</taxon>
        <taxon>Metazoa</taxon>
        <taxon>Spiralia</taxon>
        <taxon>Lophotrochozoa</taxon>
        <taxon>Mollusca</taxon>
        <taxon>Gastropoda</taxon>
        <taxon>Heterobranchia</taxon>
        <taxon>Euthyneura</taxon>
        <taxon>Panpulmonata</taxon>
        <taxon>Sacoglossa</taxon>
        <taxon>Placobranchoidea</taxon>
        <taxon>Plakobranchidae</taxon>
        <taxon>Elysia</taxon>
    </lineage>
</organism>
<keyword evidence="3" id="KW-1185">Reference proteome</keyword>
<reference evidence="2 3" key="1">
    <citation type="journal article" date="2021" name="Elife">
        <title>Chloroplast acquisition without the gene transfer in kleptoplastic sea slugs, Plakobranchus ocellatus.</title>
        <authorList>
            <person name="Maeda T."/>
            <person name="Takahashi S."/>
            <person name="Yoshida T."/>
            <person name="Shimamura S."/>
            <person name="Takaki Y."/>
            <person name="Nagai Y."/>
            <person name="Toyoda A."/>
            <person name="Suzuki Y."/>
            <person name="Arimoto A."/>
            <person name="Ishii H."/>
            <person name="Satoh N."/>
            <person name="Nishiyama T."/>
            <person name="Hasebe M."/>
            <person name="Maruyama T."/>
            <person name="Minagawa J."/>
            <person name="Obokata J."/>
            <person name="Shigenobu S."/>
        </authorList>
    </citation>
    <scope>NUCLEOTIDE SEQUENCE [LARGE SCALE GENOMIC DNA]</scope>
</reference>
<dbReference type="AlphaFoldDB" id="A0AAV4ENQ0"/>
<sequence length="76" mass="8260">MFWLFCPVCPHEVKWQQIWPLTIRGRWPDLPGISWLFTSNGGSHRVVVVVVAVAAAVVVAAAAVVVVVVVVAVLQN</sequence>
<name>A0AAV4ENQ0_9GAST</name>